<dbReference type="Proteomes" id="UP000317430">
    <property type="component" value="Unassembled WGS sequence"/>
</dbReference>
<evidence type="ECO:0000313" key="2">
    <source>
        <dbReference type="Proteomes" id="UP000317430"/>
    </source>
</evidence>
<comment type="caution">
    <text evidence="1">The sequence shown here is derived from an EMBL/GenBank/DDBJ whole genome shotgun (WGS) entry which is preliminary data.</text>
</comment>
<proteinExistence type="predicted"/>
<dbReference type="SUPFAM" id="SSF48452">
    <property type="entry name" value="TPR-like"/>
    <property type="match status" value="2"/>
</dbReference>
<dbReference type="Gene3D" id="1.25.40.10">
    <property type="entry name" value="Tetratricopeptide repeat domain"/>
    <property type="match status" value="1"/>
</dbReference>
<gene>
    <name evidence="1" type="ORF">FRX57_07180</name>
</gene>
<organism evidence="1 2">
    <name type="scientific">Streptococcus cuniculipharyngis</name>
    <dbReference type="NCBI Taxonomy" id="1562651"/>
    <lineage>
        <taxon>Bacteria</taxon>
        <taxon>Bacillati</taxon>
        <taxon>Bacillota</taxon>
        <taxon>Bacilli</taxon>
        <taxon>Lactobacillales</taxon>
        <taxon>Streptococcaceae</taxon>
        <taxon>Streptococcus</taxon>
    </lineage>
</organism>
<keyword evidence="2" id="KW-1185">Reference proteome</keyword>
<reference evidence="1 2" key="1">
    <citation type="submission" date="2019-08" db="EMBL/GenBank/DDBJ databases">
        <authorList>
            <person name="Lei W."/>
        </authorList>
    </citation>
    <scope>NUCLEOTIDE SEQUENCE [LARGE SCALE GENOMIC DNA]</scope>
    <source>
        <strain evidence="1 2">CCUG 66496</strain>
    </source>
</reference>
<sequence length="208" mass="23780">MEEERLNQAWDYFVAGDLDQARSLMLDLEEVLGESFSFLNLKGYLYLADRDIESARFVFESYLDLARQVGDREQEHIGLHQLAMVYREQADYAQALALIEEEAACLEQYFSEDKLKWSVNHYEQGYLRLKMEQASEALPWMCLSLEAALTGDDLVAQACAYRGLAETYLALEQREAARNHVIKAKSVFLEAGDYLGAEEVEDLLANLV</sequence>
<dbReference type="RefSeq" id="WP_146568123.1">
    <property type="nucleotide sequence ID" value="NZ_VOHL01000008.1"/>
</dbReference>
<dbReference type="AlphaFoldDB" id="A0A5C5S8C3"/>
<dbReference type="EMBL" id="VOHL01000008">
    <property type="protein sequence ID" value="TWS96471.1"/>
    <property type="molecule type" value="Genomic_DNA"/>
</dbReference>
<name>A0A5C5S8C3_9STRE</name>
<dbReference type="InterPro" id="IPR011990">
    <property type="entry name" value="TPR-like_helical_dom_sf"/>
</dbReference>
<evidence type="ECO:0000313" key="1">
    <source>
        <dbReference type="EMBL" id="TWS96471.1"/>
    </source>
</evidence>
<accession>A0A5C5S8C3</accession>
<protein>
    <recommendedName>
        <fullName evidence="3">Tetratricopeptide repeat protein</fullName>
    </recommendedName>
</protein>
<evidence type="ECO:0008006" key="3">
    <source>
        <dbReference type="Google" id="ProtNLM"/>
    </source>
</evidence>
<dbReference type="OrthoDB" id="2083458at2"/>